<comment type="caution">
    <text evidence="2">The sequence shown here is derived from an EMBL/GenBank/DDBJ whole genome shotgun (WGS) entry which is preliminary data.</text>
</comment>
<feature type="region of interest" description="Disordered" evidence="1">
    <location>
        <begin position="1"/>
        <end position="20"/>
    </location>
</feature>
<gene>
    <name evidence="2" type="ORF">BJ992_003740</name>
</gene>
<reference evidence="2 3" key="1">
    <citation type="submission" date="2020-08" db="EMBL/GenBank/DDBJ databases">
        <title>Sequencing the genomes of 1000 actinobacteria strains.</title>
        <authorList>
            <person name="Klenk H.-P."/>
        </authorList>
    </citation>
    <scope>NUCLEOTIDE SEQUENCE [LARGE SCALE GENOMIC DNA]</scope>
    <source>
        <strain evidence="2 3">DSM 44936</strain>
    </source>
</reference>
<dbReference type="Proteomes" id="UP000555564">
    <property type="component" value="Unassembled WGS sequence"/>
</dbReference>
<keyword evidence="3" id="KW-1185">Reference proteome</keyword>
<evidence type="ECO:0000256" key="1">
    <source>
        <dbReference type="SAM" id="MobiDB-lite"/>
    </source>
</evidence>
<evidence type="ECO:0000313" key="3">
    <source>
        <dbReference type="Proteomes" id="UP000555564"/>
    </source>
</evidence>
<organism evidence="2 3">
    <name type="scientific">Sphaerisporangium rubeum</name>
    <dbReference type="NCBI Taxonomy" id="321317"/>
    <lineage>
        <taxon>Bacteria</taxon>
        <taxon>Bacillati</taxon>
        <taxon>Actinomycetota</taxon>
        <taxon>Actinomycetes</taxon>
        <taxon>Streptosporangiales</taxon>
        <taxon>Streptosporangiaceae</taxon>
        <taxon>Sphaerisporangium</taxon>
    </lineage>
</organism>
<accession>A0A7X0IGQ4</accession>
<feature type="region of interest" description="Disordered" evidence="1">
    <location>
        <begin position="27"/>
        <end position="59"/>
    </location>
</feature>
<evidence type="ECO:0000313" key="2">
    <source>
        <dbReference type="EMBL" id="MBB6474309.1"/>
    </source>
</evidence>
<sequence>MSMRDDASAEAGDVRFTSSGEIEVFDGRRWRRYDGLPADTANDNRDDPETGLDRSSGEK</sequence>
<proteinExistence type="predicted"/>
<feature type="compositionally biased region" description="Basic and acidic residues" evidence="1">
    <location>
        <begin position="42"/>
        <end position="59"/>
    </location>
</feature>
<protein>
    <submittedName>
        <fullName evidence="2">Uncharacterized protein</fullName>
    </submittedName>
</protein>
<name>A0A7X0IGQ4_9ACTN</name>
<dbReference type="AlphaFoldDB" id="A0A7X0IGQ4"/>
<dbReference type="EMBL" id="JACHIU010000001">
    <property type="protein sequence ID" value="MBB6474309.1"/>
    <property type="molecule type" value="Genomic_DNA"/>
</dbReference>
<dbReference type="RefSeq" id="WP_184982714.1">
    <property type="nucleotide sequence ID" value="NZ_BAAALO010000095.1"/>
</dbReference>